<dbReference type="InterPro" id="IPR012318">
    <property type="entry name" value="HTH_CRP"/>
</dbReference>
<dbReference type="Pfam" id="PF00027">
    <property type="entry name" value="cNMP_binding"/>
    <property type="match status" value="1"/>
</dbReference>
<dbReference type="InterPro" id="IPR036390">
    <property type="entry name" value="WH_DNA-bd_sf"/>
</dbReference>
<accession>A0ABR7MBS4</accession>
<keyword evidence="1" id="KW-0805">Transcription regulation</keyword>
<evidence type="ECO:0000259" key="4">
    <source>
        <dbReference type="PROSITE" id="PS50042"/>
    </source>
</evidence>
<dbReference type="SUPFAM" id="SSF46785">
    <property type="entry name" value="Winged helix' DNA-binding domain"/>
    <property type="match status" value="1"/>
</dbReference>
<feature type="domain" description="HTH crp-type" evidence="5">
    <location>
        <begin position="135"/>
        <end position="201"/>
    </location>
</feature>
<protein>
    <submittedName>
        <fullName evidence="6">CarD family transcriptional regulator</fullName>
    </submittedName>
</protein>
<dbReference type="PANTHER" id="PTHR24567">
    <property type="entry name" value="CRP FAMILY TRANSCRIPTIONAL REGULATORY PROTEIN"/>
    <property type="match status" value="1"/>
</dbReference>
<keyword evidence="3" id="KW-0804">Transcription</keyword>
<dbReference type="EMBL" id="MBUA01000028">
    <property type="protein sequence ID" value="MBC6492493.1"/>
    <property type="molecule type" value="Genomic_DNA"/>
</dbReference>
<dbReference type="Proteomes" id="UP000765802">
    <property type="component" value="Unassembled WGS sequence"/>
</dbReference>
<organism evidence="6 7">
    <name type="scientific">Flavihumibacter stibioxidans</name>
    <dbReference type="NCBI Taxonomy" id="1834163"/>
    <lineage>
        <taxon>Bacteria</taxon>
        <taxon>Pseudomonadati</taxon>
        <taxon>Bacteroidota</taxon>
        <taxon>Chitinophagia</taxon>
        <taxon>Chitinophagales</taxon>
        <taxon>Chitinophagaceae</taxon>
        <taxon>Flavihumibacter</taxon>
    </lineage>
</organism>
<dbReference type="Pfam" id="PF13545">
    <property type="entry name" value="HTH_Crp_2"/>
    <property type="match status" value="1"/>
</dbReference>
<evidence type="ECO:0000256" key="1">
    <source>
        <dbReference type="ARBA" id="ARBA00023015"/>
    </source>
</evidence>
<dbReference type="InterPro" id="IPR014710">
    <property type="entry name" value="RmlC-like_jellyroll"/>
</dbReference>
<comment type="caution">
    <text evidence="6">The sequence shown here is derived from an EMBL/GenBank/DDBJ whole genome shotgun (WGS) entry which is preliminary data.</text>
</comment>
<evidence type="ECO:0000256" key="2">
    <source>
        <dbReference type="ARBA" id="ARBA00023125"/>
    </source>
</evidence>
<dbReference type="CDD" id="cd00038">
    <property type="entry name" value="CAP_ED"/>
    <property type="match status" value="1"/>
</dbReference>
<dbReference type="PROSITE" id="PS51063">
    <property type="entry name" value="HTH_CRP_2"/>
    <property type="match status" value="1"/>
</dbReference>
<name>A0ABR7MBS4_9BACT</name>
<gene>
    <name evidence="6" type="ORF">BC349_15640</name>
</gene>
<evidence type="ECO:0000259" key="5">
    <source>
        <dbReference type="PROSITE" id="PS51063"/>
    </source>
</evidence>
<evidence type="ECO:0000313" key="7">
    <source>
        <dbReference type="Proteomes" id="UP000765802"/>
    </source>
</evidence>
<proteinExistence type="predicted"/>
<dbReference type="PANTHER" id="PTHR24567:SF26">
    <property type="entry name" value="REGULATORY PROTEIN YEIL"/>
    <property type="match status" value="1"/>
</dbReference>
<feature type="domain" description="Cyclic nucleotide-binding" evidence="4">
    <location>
        <begin position="19"/>
        <end position="104"/>
    </location>
</feature>
<reference evidence="6 7" key="1">
    <citation type="submission" date="2016-07" db="EMBL/GenBank/DDBJ databases">
        <title>Genome analysis of Flavihumibacter stibioxidans YS-17.</title>
        <authorList>
            <person name="Shi K."/>
            <person name="Han Y."/>
            <person name="Wang G."/>
        </authorList>
    </citation>
    <scope>NUCLEOTIDE SEQUENCE [LARGE SCALE GENOMIC DNA]</scope>
    <source>
        <strain evidence="6 7">YS-17</strain>
    </source>
</reference>
<dbReference type="SMART" id="SM00100">
    <property type="entry name" value="cNMP"/>
    <property type="match status" value="1"/>
</dbReference>
<keyword evidence="7" id="KW-1185">Reference proteome</keyword>
<evidence type="ECO:0000313" key="6">
    <source>
        <dbReference type="EMBL" id="MBC6492493.1"/>
    </source>
</evidence>
<dbReference type="PRINTS" id="PR00034">
    <property type="entry name" value="HTHCRP"/>
</dbReference>
<keyword evidence="2" id="KW-0238">DNA-binding</keyword>
<dbReference type="PROSITE" id="PS50042">
    <property type="entry name" value="CNMP_BINDING_3"/>
    <property type="match status" value="1"/>
</dbReference>
<dbReference type="InterPro" id="IPR000595">
    <property type="entry name" value="cNMP-bd_dom"/>
</dbReference>
<dbReference type="InterPro" id="IPR050397">
    <property type="entry name" value="Env_Response_Regulators"/>
</dbReference>
<dbReference type="SUPFAM" id="SSF51206">
    <property type="entry name" value="cAMP-binding domain-like"/>
    <property type="match status" value="1"/>
</dbReference>
<evidence type="ECO:0000256" key="3">
    <source>
        <dbReference type="ARBA" id="ARBA00023163"/>
    </source>
</evidence>
<dbReference type="InterPro" id="IPR018490">
    <property type="entry name" value="cNMP-bd_dom_sf"/>
</dbReference>
<dbReference type="RefSeq" id="WP_187257816.1">
    <property type="nucleotide sequence ID" value="NZ_JBHULF010000020.1"/>
</dbReference>
<sequence>MTEGPVVSEETLLSWGATYKKVKKGEIIFLEGTNASFYHQLVEGSVRWVNINEDGREFIQVMIETGESFGEFPLFDDNPYAATAIADEDSLLIRLHKTNFHQMLRSSFDIHFTFSRLLVCRLRFKFLTLRELAYNNPEQRISTMLNYYKRTKGLGEKLCKLHLTRQQLADMTGLRVETVIRTIRNLHEKGSLTIQRGKVFY</sequence>
<dbReference type="Gene3D" id="2.60.120.10">
    <property type="entry name" value="Jelly Rolls"/>
    <property type="match status" value="1"/>
</dbReference>